<gene>
    <name evidence="1" type="ORF">N8T08_004941</name>
</gene>
<keyword evidence="2" id="KW-1185">Reference proteome</keyword>
<dbReference type="Proteomes" id="UP001177260">
    <property type="component" value="Unassembled WGS sequence"/>
</dbReference>
<proteinExistence type="predicted"/>
<organism evidence="1 2">
    <name type="scientific">Aspergillus melleus</name>
    <dbReference type="NCBI Taxonomy" id="138277"/>
    <lineage>
        <taxon>Eukaryota</taxon>
        <taxon>Fungi</taxon>
        <taxon>Dikarya</taxon>
        <taxon>Ascomycota</taxon>
        <taxon>Pezizomycotina</taxon>
        <taxon>Eurotiomycetes</taxon>
        <taxon>Eurotiomycetidae</taxon>
        <taxon>Eurotiales</taxon>
        <taxon>Aspergillaceae</taxon>
        <taxon>Aspergillus</taxon>
        <taxon>Aspergillus subgen. Circumdati</taxon>
    </lineage>
</organism>
<protein>
    <submittedName>
        <fullName evidence="1">Uncharacterized protein</fullName>
    </submittedName>
</protein>
<evidence type="ECO:0000313" key="1">
    <source>
        <dbReference type="EMBL" id="KAK1144638.1"/>
    </source>
</evidence>
<name>A0ACC3B385_9EURO</name>
<reference evidence="1 2" key="1">
    <citation type="journal article" date="2023" name="ACS Omega">
        <title>Identification of the Neoaspergillic Acid Biosynthesis Gene Cluster by Establishing an In Vitro CRISPR-Ribonucleoprotein Genetic System in Aspergillus melleus.</title>
        <authorList>
            <person name="Yuan B."/>
            <person name="Grau M.F."/>
            <person name="Murata R.M."/>
            <person name="Torok T."/>
            <person name="Venkateswaran K."/>
            <person name="Stajich J.E."/>
            <person name="Wang C.C.C."/>
        </authorList>
    </citation>
    <scope>NUCLEOTIDE SEQUENCE [LARGE SCALE GENOMIC DNA]</scope>
    <source>
        <strain evidence="1 2">IMV 1140</strain>
    </source>
</reference>
<accession>A0ACC3B385</accession>
<comment type="caution">
    <text evidence="1">The sequence shown here is derived from an EMBL/GenBank/DDBJ whole genome shotgun (WGS) entry which is preliminary data.</text>
</comment>
<dbReference type="EMBL" id="JAOPJF010000029">
    <property type="protein sequence ID" value="KAK1144638.1"/>
    <property type="molecule type" value="Genomic_DNA"/>
</dbReference>
<sequence length="212" mass="23577">MAHQFSLPPLPYSYEALEPAISSQIMQIHHQKHHQTYITNLNGALAALEKAQSASDVPQLISLQQKIKFNGGGHINHSLFWQNLAPYGSADTEIEKVAPSLKAAIEAQWGSLGAFREAFAGLLLTLQGSGWGWLVKVKSAGEERLEIVSTKDQDPVSEGTPVFGVDMWEHAYYLQYLNNKASYVEGIWKVINWKTAEDRFKNGVRGDSLLKL</sequence>
<evidence type="ECO:0000313" key="2">
    <source>
        <dbReference type="Proteomes" id="UP001177260"/>
    </source>
</evidence>